<proteinExistence type="predicted"/>
<evidence type="ECO:0000313" key="1">
    <source>
        <dbReference type="Proteomes" id="UP000887560"/>
    </source>
</evidence>
<keyword evidence="1" id="KW-1185">Reference proteome</keyword>
<protein>
    <submittedName>
        <fullName evidence="2">Galectin</fullName>
    </submittedName>
</protein>
<sequence>MFTKKENLMEICIKFGKEGNYFIELSKDYDKYTFFKFFVKVPENGDEKCISKIFKNTLEEIEIFNEFKKGIEIVAYKTKQNFVDGELVFAGKLPYNFDEMFDGSYFLYSELVPLIHNGNYFFEMDNEGNIIEINEKINSKNNLIKNLKLREIGKNKFIKLSGEKQKRFLFNEEYYLMNDNLIAEKLIEEN</sequence>
<dbReference type="WBParaSite" id="scf7180000417544.g1388">
    <property type="protein sequence ID" value="scf7180000417544.g1388"/>
    <property type="gene ID" value="scf7180000417544.g1388"/>
</dbReference>
<dbReference type="Proteomes" id="UP000887560">
    <property type="component" value="Unplaced"/>
</dbReference>
<organism evidence="1 2">
    <name type="scientific">Meloidogyne floridensis</name>
    <dbReference type="NCBI Taxonomy" id="298350"/>
    <lineage>
        <taxon>Eukaryota</taxon>
        <taxon>Metazoa</taxon>
        <taxon>Ecdysozoa</taxon>
        <taxon>Nematoda</taxon>
        <taxon>Chromadorea</taxon>
        <taxon>Rhabditida</taxon>
        <taxon>Tylenchina</taxon>
        <taxon>Tylenchomorpha</taxon>
        <taxon>Tylenchoidea</taxon>
        <taxon>Meloidogynidae</taxon>
        <taxon>Meloidogyninae</taxon>
        <taxon>Meloidogyne</taxon>
    </lineage>
</organism>
<name>A0A915NIJ3_9BILA</name>
<reference evidence="2" key="1">
    <citation type="submission" date="2022-11" db="UniProtKB">
        <authorList>
            <consortium name="WormBaseParasite"/>
        </authorList>
    </citation>
    <scope>IDENTIFICATION</scope>
</reference>
<accession>A0A915NIJ3</accession>
<evidence type="ECO:0000313" key="2">
    <source>
        <dbReference type="WBParaSite" id="scf7180000417544.g1388"/>
    </source>
</evidence>
<dbReference type="AlphaFoldDB" id="A0A915NIJ3"/>